<gene>
    <name evidence="1" type="ORF">HF086_005475</name>
</gene>
<evidence type="ECO:0000313" key="1">
    <source>
        <dbReference type="EMBL" id="KAH9634482.1"/>
    </source>
</evidence>
<name>A0A922MCP3_SPOEX</name>
<accession>A0A922MCP3</accession>
<dbReference type="PANTHER" id="PTHR45892:SF1">
    <property type="entry name" value="AMINOACYLASE-1"/>
    <property type="match status" value="1"/>
</dbReference>
<dbReference type="PANTHER" id="PTHR45892">
    <property type="entry name" value="AMINOACYLASE-1"/>
    <property type="match status" value="1"/>
</dbReference>
<organism evidence="1 2">
    <name type="scientific">Spodoptera exigua</name>
    <name type="common">Beet armyworm</name>
    <name type="synonym">Noctua fulgens</name>
    <dbReference type="NCBI Taxonomy" id="7107"/>
    <lineage>
        <taxon>Eukaryota</taxon>
        <taxon>Metazoa</taxon>
        <taxon>Ecdysozoa</taxon>
        <taxon>Arthropoda</taxon>
        <taxon>Hexapoda</taxon>
        <taxon>Insecta</taxon>
        <taxon>Pterygota</taxon>
        <taxon>Neoptera</taxon>
        <taxon>Endopterygota</taxon>
        <taxon>Lepidoptera</taxon>
        <taxon>Glossata</taxon>
        <taxon>Ditrysia</taxon>
        <taxon>Noctuoidea</taxon>
        <taxon>Noctuidae</taxon>
        <taxon>Amphipyrinae</taxon>
        <taxon>Spodoptera</taxon>
    </lineage>
</organism>
<protein>
    <recommendedName>
        <fullName evidence="3">Peptidase M20 dimerisation domain-containing protein</fullName>
    </recommendedName>
</protein>
<dbReference type="InterPro" id="IPR052083">
    <property type="entry name" value="Aminoacylase-1_M20A"/>
</dbReference>
<sequence>MLQGGIASNVIATEINAIMDMRLASNANPLDIQALNRQSLFDDDMMMKCQFLDVSVQINSWLRAAGNNNSVIYIRRENESGITSVDDTNPFWVSIRNTLNGMGIELKPVVKAAMSDAVYIRNKGIPTIGFATKTRTIHRLHAKDEYQNVETFLRGIDIYTEVLKDLANVP</sequence>
<evidence type="ECO:0008006" key="3">
    <source>
        <dbReference type="Google" id="ProtNLM"/>
    </source>
</evidence>
<dbReference type="EMBL" id="JACEFF010000606">
    <property type="protein sequence ID" value="KAH9634482.1"/>
    <property type="molecule type" value="Genomic_DNA"/>
</dbReference>
<dbReference type="Proteomes" id="UP000814243">
    <property type="component" value="Unassembled WGS sequence"/>
</dbReference>
<dbReference type="AlphaFoldDB" id="A0A922MCP3"/>
<dbReference type="SUPFAM" id="SSF53187">
    <property type="entry name" value="Zn-dependent exopeptidases"/>
    <property type="match status" value="1"/>
</dbReference>
<proteinExistence type="predicted"/>
<evidence type="ECO:0000313" key="2">
    <source>
        <dbReference type="Proteomes" id="UP000814243"/>
    </source>
</evidence>
<dbReference type="GO" id="GO:0004046">
    <property type="term" value="F:aminoacylase activity"/>
    <property type="evidence" value="ECO:0007669"/>
    <property type="project" value="TreeGrafter"/>
</dbReference>
<reference evidence="1" key="1">
    <citation type="journal article" date="2021" name="G3 (Bethesda)">
        <title>Genome and transcriptome analysis of the beet armyworm Spodoptera exigua reveals targets for pest control. .</title>
        <authorList>
            <person name="Simon S."/>
            <person name="Breeschoten T."/>
            <person name="Jansen H.J."/>
            <person name="Dirks R.P."/>
            <person name="Schranz M.E."/>
            <person name="Ros V.I.D."/>
        </authorList>
    </citation>
    <scope>NUCLEOTIDE SEQUENCE</scope>
    <source>
        <strain evidence="1">TB_SE_WUR_2020</strain>
    </source>
</reference>
<comment type="caution">
    <text evidence="1">The sequence shown here is derived from an EMBL/GenBank/DDBJ whole genome shotgun (WGS) entry which is preliminary data.</text>
</comment>
<dbReference type="Gene3D" id="1.10.150.900">
    <property type="match status" value="1"/>
</dbReference>